<evidence type="ECO:0000259" key="3">
    <source>
        <dbReference type="PROSITE" id="PS50837"/>
    </source>
</evidence>
<proteinExistence type="predicted"/>
<dbReference type="SUPFAM" id="SSF52540">
    <property type="entry name" value="P-loop containing nucleoside triphosphate hydrolases"/>
    <property type="match status" value="1"/>
</dbReference>
<dbReference type="Pfam" id="PF12796">
    <property type="entry name" value="Ank_2"/>
    <property type="match status" value="1"/>
</dbReference>
<dbReference type="AlphaFoldDB" id="A0A8E2DS02"/>
<evidence type="ECO:0000313" key="5">
    <source>
        <dbReference type="Proteomes" id="UP000250043"/>
    </source>
</evidence>
<feature type="domain" description="NACHT" evidence="3">
    <location>
        <begin position="86"/>
        <end position="238"/>
    </location>
</feature>
<dbReference type="OrthoDB" id="2767275at2759"/>
<dbReference type="EMBL" id="KV722342">
    <property type="protein sequence ID" value="OCH94602.1"/>
    <property type="molecule type" value="Genomic_DNA"/>
</dbReference>
<evidence type="ECO:0000313" key="4">
    <source>
        <dbReference type="EMBL" id="OCH94602.1"/>
    </source>
</evidence>
<feature type="repeat" description="ANK" evidence="2">
    <location>
        <begin position="564"/>
        <end position="596"/>
    </location>
</feature>
<dbReference type="PROSITE" id="PS50297">
    <property type="entry name" value="ANK_REP_REGION"/>
    <property type="match status" value="1"/>
</dbReference>
<dbReference type="InterPro" id="IPR056884">
    <property type="entry name" value="NPHP3-like_N"/>
</dbReference>
<organism evidence="4 5">
    <name type="scientific">Obba rivulosa</name>
    <dbReference type="NCBI Taxonomy" id="1052685"/>
    <lineage>
        <taxon>Eukaryota</taxon>
        <taxon>Fungi</taxon>
        <taxon>Dikarya</taxon>
        <taxon>Basidiomycota</taxon>
        <taxon>Agaricomycotina</taxon>
        <taxon>Agaricomycetes</taxon>
        <taxon>Polyporales</taxon>
        <taxon>Gelatoporiaceae</taxon>
        <taxon>Obba</taxon>
    </lineage>
</organism>
<name>A0A8E2DS02_9APHY</name>
<feature type="non-terminal residue" evidence="4">
    <location>
        <position position="703"/>
    </location>
</feature>
<dbReference type="SMART" id="SM00248">
    <property type="entry name" value="ANK"/>
    <property type="match status" value="2"/>
</dbReference>
<dbReference type="PROSITE" id="PS50837">
    <property type="entry name" value="NACHT"/>
    <property type="match status" value="1"/>
</dbReference>
<dbReference type="InterPro" id="IPR054471">
    <property type="entry name" value="GPIID_WHD"/>
</dbReference>
<keyword evidence="1" id="KW-0677">Repeat</keyword>
<dbReference type="Pfam" id="PF24883">
    <property type="entry name" value="NPHP3_N"/>
    <property type="match status" value="1"/>
</dbReference>
<evidence type="ECO:0000256" key="2">
    <source>
        <dbReference type="PROSITE-ProRule" id="PRU00023"/>
    </source>
</evidence>
<dbReference type="InterPro" id="IPR002110">
    <property type="entry name" value="Ankyrin_rpt"/>
</dbReference>
<dbReference type="InterPro" id="IPR007111">
    <property type="entry name" value="NACHT_NTPase"/>
</dbReference>
<dbReference type="Pfam" id="PF22939">
    <property type="entry name" value="WHD_GPIID"/>
    <property type="match status" value="1"/>
</dbReference>
<dbReference type="PANTHER" id="PTHR10039">
    <property type="entry name" value="AMELOGENIN"/>
    <property type="match status" value="1"/>
</dbReference>
<dbReference type="Proteomes" id="UP000250043">
    <property type="component" value="Unassembled WGS sequence"/>
</dbReference>
<dbReference type="Gene3D" id="1.25.40.20">
    <property type="entry name" value="Ankyrin repeat-containing domain"/>
    <property type="match status" value="1"/>
</dbReference>
<dbReference type="PROSITE" id="PS50088">
    <property type="entry name" value="ANK_REPEAT"/>
    <property type="match status" value="1"/>
</dbReference>
<sequence length="703" mass="79241">MNGIQGVVAKIDNLIAGLAASNNVTQQLISSVSRIEREQTRERCHKWLSPPDPSTNHNTACESHYEGTAKWFIDGEILKEWRMTRSLLWIRGKPGAGKSILCSAIVQDVKDLCRNQPNSSFAYFYCDFSDPAKQNIRGLLSSLLIQLSVQPNARNNTLSHLYSDHAKGLQQPSDTALAVALKHILTDPIRGPVYIVIDALDECPNSSGIPTQRKKILNLVAELTELPANIHMCITSRPEPDIQNVLEPLASHCVTLDAECGQSKDIALYVRSVVSSDEFEQWSKEHKTLAIDALLQKADGMFRWVFCQLDALRPCFPAEITSTLENLPESLDETYRRVLEGINKSHQKHAHRIFQCLMVSTRPHRVEELAEVFAVDFDGSIPQLTVQRRLPNPKEGILRLCSTLVTIDTNTEEVRFAHSSVQEYLESERLAHEENVNIRQFHITAEHAHVVLAQACLSVLLQSDPRNSPLARYAAQHWICHVHPDNISPCIRDALQCLFHPHKSHFTTWIWIHDIDNHDYIDCCIHRVHKPVTPLYYSVMCGLLSLAQHLLVTHSLDPNTQGGHYGTALHAASVMGSLNAVQFLVKRGADVNAQGGRVRHRTPSRLVLHGPSRGGAIPGRAWCRCECTGRQVRHRTPSRLGQRPSRRRAIPGRARCRCECTGRQVRHRTPSRLVQRPSRRHAIPGRARCRCECTGRQVRYRTP</sequence>
<accession>A0A8E2DS02</accession>
<protein>
    <recommendedName>
        <fullName evidence="3">NACHT domain-containing protein</fullName>
    </recommendedName>
</protein>
<reference evidence="4 5" key="1">
    <citation type="submission" date="2016-07" db="EMBL/GenBank/DDBJ databases">
        <title>Draft genome of the white-rot fungus Obba rivulosa 3A-2.</title>
        <authorList>
            <consortium name="DOE Joint Genome Institute"/>
            <person name="Miettinen O."/>
            <person name="Riley R."/>
            <person name="Acob R."/>
            <person name="Barry K."/>
            <person name="Cullen D."/>
            <person name="De Vries R."/>
            <person name="Hainaut M."/>
            <person name="Hatakka A."/>
            <person name="Henrissat B."/>
            <person name="Hilden K."/>
            <person name="Kuo R."/>
            <person name="Labutti K."/>
            <person name="Lipzen A."/>
            <person name="Makela M.R."/>
            <person name="Sandor L."/>
            <person name="Spatafora J.W."/>
            <person name="Grigoriev I.V."/>
            <person name="Hibbett D.S."/>
        </authorList>
    </citation>
    <scope>NUCLEOTIDE SEQUENCE [LARGE SCALE GENOMIC DNA]</scope>
    <source>
        <strain evidence="4 5">3A-2</strain>
    </source>
</reference>
<dbReference type="Gene3D" id="3.40.50.300">
    <property type="entry name" value="P-loop containing nucleotide triphosphate hydrolases"/>
    <property type="match status" value="1"/>
</dbReference>
<dbReference type="InterPro" id="IPR036770">
    <property type="entry name" value="Ankyrin_rpt-contain_sf"/>
</dbReference>
<dbReference type="PANTHER" id="PTHR10039:SF16">
    <property type="entry name" value="GPI INOSITOL-DEACYLASE"/>
    <property type="match status" value="1"/>
</dbReference>
<dbReference type="InterPro" id="IPR027417">
    <property type="entry name" value="P-loop_NTPase"/>
</dbReference>
<dbReference type="SUPFAM" id="SSF48403">
    <property type="entry name" value="Ankyrin repeat"/>
    <property type="match status" value="1"/>
</dbReference>
<keyword evidence="5" id="KW-1185">Reference proteome</keyword>
<keyword evidence="2" id="KW-0040">ANK repeat</keyword>
<gene>
    <name evidence="4" type="ORF">OBBRIDRAFT_101360</name>
</gene>
<evidence type="ECO:0000256" key="1">
    <source>
        <dbReference type="ARBA" id="ARBA00022737"/>
    </source>
</evidence>